<dbReference type="InterPro" id="IPR047021">
    <property type="entry name" value="REXO1/3/4-like"/>
</dbReference>
<sequence>MSILKRYSDGSCNMIPVYSDEEALSKALKEDKVRLIFKTSRNTSSITLQDIQGLVSWVLGEGVEPSWVFVQNKPVIRKVVLLHVPGLDAALYMSQSVLFGGLAECGIPRPVLSLSCMADEMQTVDALLTCTVKRKHVQIDSKLEMPNQAAKESEHRMKIQNDLPFSYFYYTLSRKDLEDNGYCFNQPDFIATIPNSVGTLLYEILSLDCEMCITAVGFELTRVTLVNLTGQVVLDELVKPVNAIIDYNTRFSGITEEMLKGVMTTLEDVQNKFLKIVYKETILVGHSLENDLSALKISHDLIIDTAILYKQCNSGRHKPALRALSKKFLARRIQEAKEGHDSIEDARAALDLALLKMKNGPEFGSCSSVLRRKFVSVLHESGRNCSIVDEMSILKRYSDGSCNMIPVYSDEEALSKALKEVKNENVNFIWTRFSRLHSYWKTQAQNIDILSYRLAQMVSLLTCNSKSTRQDVTQIDSSSELKDILSRIDEKIQKLYNGLDGNTLFIVCTGHGNTAIVQSTRKLLKDVFEPTVREEDIIKVLEELQAQAEVALCFACVKH</sequence>
<dbReference type="InterPro" id="IPR034922">
    <property type="entry name" value="REX1-like_exo"/>
</dbReference>
<evidence type="ECO:0000256" key="3">
    <source>
        <dbReference type="ARBA" id="ARBA00022722"/>
    </source>
</evidence>
<comment type="subcellular location">
    <subcellularLocation>
        <location evidence="1">Nucleus</location>
    </subcellularLocation>
</comment>
<dbReference type="InterPro" id="IPR012337">
    <property type="entry name" value="RNaseH-like_sf"/>
</dbReference>
<dbReference type="GO" id="GO:0005634">
    <property type="term" value="C:nucleus"/>
    <property type="evidence" value="ECO:0007669"/>
    <property type="project" value="UniProtKB-SubCell"/>
</dbReference>
<dbReference type="PANTHER" id="PTHR12801">
    <property type="entry name" value="RNA EXONUCLEASE REXO1 / RECO3 FAMILY MEMBER-RELATED"/>
    <property type="match status" value="1"/>
</dbReference>
<dbReference type="AlphaFoldDB" id="A0A835Q5N1"/>
<dbReference type="SMART" id="SM00479">
    <property type="entry name" value="EXOIII"/>
    <property type="match status" value="1"/>
</dbReference>
<dbReference type="Proteomes" id="UP000639772">
    <property type="component" value="Chromosome 10"/>
</dbReference>
<feature type="domain" description="Exonuclease" evidence="7">
    <location>
        <begin position="203"/>
        <end position="362"/>
    </location>
</feature>
<evidence type="ECO:0000256" key="6">
    <source>
        <dbReference type="ARBA" id="ARBA00023242"/>
    </source>
</evidence>
<keyword evidence="6" id="KW-0539">Nucleus</keyword>
<evidence type="ECO:0000313" key="8">
    <source>
        <dbReference type="EMBL" id="KAG0464655.1"/>
    </source>
</evidence>
<keyword evidence="3" id="KW-0540">Nuclease</keyword>
<keyword evidence="4" id="KW-0378">Hydrolase</keyword>
<dbReference type="SUPFAM" id="SSF53649">
    <property type="entry name" value="Alkaline phosphatase-like"/>
    <property type="match status" value="1"/>
</dbReference>
<organism evidence="8 9">
    <name type="scientific">Vanilla planifolia</name>
    <name type="common">Vanilla</name>
    <dbReference type="NCBI Taxonomy" id="51239"/>
    <lineage>
        <taxon>Eukaryota</taxon>
        <taxon>Viridiplantae</taxon>
        <taxon>Streptophyta</taxon>
        <taxon>Embryophyta</taxon>
        <taxon>Tracheophyta</taxon>
        <taxon>Spermatophyta</taxon>
        <taxon>Magnoliopsida</taxon>
        <taxon>Liliopsida</taxon>
        <taxon>Asparagales</taxon>
        <taxon>Orchidaceae</taxon>
        <taxon>Vanilloideae</taxon>
        <taxon>Vanilleae</taxon>
        <taxon>Vanilla</taxon>
    </lineage>
</organism>
<dbReference type="InterPro" id="IPR036397">
    <property type="entry name" value="RNaseH_sf"/>
</dbReference>
<dbReference type="CDD" id="cd06145">
    <property type="entry name" value="REX1_like"/>
    <property type="match status" value="1"/>
</dbReference>
<evidence type="ECO:0000259" key="7">
    <source>
        <dbReference type="SMART" id="SM00479"/>
    </source>
</evidence>
<dbReference type="PANTHER" id="PTHR12801:SF157">
    <property type="entry name" value="SMALL RNA DEGRADING NUCLEASE 5"/>
    <property type="match status" value="1"/>
</dbReference>
<evidence type="ECO:0000256" key="5">
    <source>
        <dbReference type="ARBA" id="ARBA00022839"/>
    </source>
</evidence>
<evidence type="ECO:0000256" key="4">
    <source>
        <dbReference type="ARBA" id="ARBA00022801"/>
    </source>
</evidence>
<name>A0A835Q5N1_VANPL</name>
<dbReference type="Gene3D" id="3.30.420.10">
    <property type="entry name" value="Ribonuclease H-like superfamily/Ribonuclease H"/>
    <property type="match status" value="1"/>
</dbReference>
<dbReference type="GO" id="GO:0003676">
    <property type="term" value="F:nucleic acid binding"/>
    <property type="evidence" value="ECO:0007669"/>
    <property type="project" value="InterPro"/>
</dbReference>
<dbReference type="FunFam" id="3.30.420.10:FF:000019">
    <property type="entry name" value="RNA exonuclease NEF-sp"/>
    <property type="match status" value="1"/>
</dbReference>
<evidence type="ECO:0000256" key="2">
    <source>
        <dbReference type="ARBA" id="ARBA00006357"/>
    </source>
</evidence>
<proteinExistence type="inferred from homology"/>
<dbReference type="EMBL" id="JADCNM010000010">
    <property type="protein sequence ID" value="KAG0464655.1"/>
    <property type="molecule type" value="Genomic_DNA"/>
</dbReference>
<dbReference type="SUPFAM" id="SSF53098">
    <property type="entry name" value="Ribonuclease H-like"/>
    <property type="match status" value="1"/>
</dbReference>
<evidence type="ECO:0000313" key="9">
    <source>
        <dbReference type="Proteomes" id="UP000639772"/>
    </source>
</evidence>
<accession>A0A835Q5N1</accession>
<dbReference type="GO" id="GO:0004527">
    <property type="term" value="F:exonuclease activity"/>
    <property type="evidence" value="ECO:0007669"/>
    <property type="project" value="UniProtKB-KW"/>
</dbReference>
<evidence type="ECO:0000256" key="1">
    <source>
        <dbReference type="ARBA" id="ARBA00004123"/>
    </source>
</evidence>
<dbReference type="InterPro" id="IPR013520">
    <property type="entry name" value="Ribonucl_H"/>
</dbReference>
<dbReference type="OrthoDB" id="206335at2759"/>
<comment type="similarity">
    <text evidence="2">Belongs to the REXO1/REXO3 family.</text>
</comment>
<dbReference type="Pfam" id="PF00929">
    <property type="entry name" value="RNase_T"/>
    <property type="match status" value="1"/>
</dbReference>
<dbReference type="InterPro" id="IPR017850">
    <property type="entry name" value="Alkaline_phosphatase_core_sf"/>
</dbReference>
<comment type="caution">
    <text evidence="8">The sequence shown here is derived from an EMBL/GenBank/DDBJ whole genome shotgun (WGS) entry which is preliminary data.</text>
</comment>
<reference evidence="8 9" key="1">
    <citation type="journal article" date="2020" name="Nat. Food">
        <title>A phased Vanilla planifolia genome enables genetic improvement of flavour and production.</title>
        <authorList>
            <person name="Hasing T."/>
            <person name="Tang H."/>
            <person name="Brym M."/>
            <person name="Khazi F."/>
            <person name="Huang T."/>
            <person name="Chambers A.H."/>
        </authorList>
    </citation>
    <scope>NUCLEOTIDE SEQUENCE [LARGE SCALE GENOMIC DNA]</scope>
    <source>
        <tissue evidence="8">Leaf</tissue>
    </source>
</reference>
<protein>
    <recommendedName>
        <fullName evidence="7">Exonuclease domain-containing protein</fullName>
    </recommendedName>
</protein>
<keyword evidence="5" id="KW-0269">Exonuclease</keyword>
<gene>
    <name evidence="8" type="ORF">HPP92_018819</name>
</gene>